<keyword evidence="9 10" id="KW-0472">Membrane</keyword>
<evidence type="ECO:0000256" key="7">
    <source>
        <dbReference type="ARBA" id="ARBA00022927"/>
    </source>
</evidence>
<evidence type="ECO:0000256" key="9">
    <source>
        <dbReference type="ARBA" id="ARBA00023136"/>
    </source>
</evidence>
<evidence type="ECO:0000256" key="5">
    <source>
        <dbReference type="ARBA" id="ARBA00022519"/>
    </source>
</evidence>
<dbReference type="GO" id="GO:0005886">
    <property type="term" value="C:plasma membrane"/>
    <property type="evidence" value="ECO:0007669"/>
    <property type="project" value="UniProtKB-SubCell"/>
</dbReference>
<dbReference type="PROSITE" id="PS01141">
    <property type="entry name" value="T2SP_C"/>
    <property type="match status" value="1"/>
</dbReference>
<gene>
    <name evidence="12" type="primary">gspC</name>
    <name evidence="12" type="ORF">HII17_02560</name>
</gene>
<dbReference type="InterPro" id="IPR024961">
    <property type="entry name" value="T2SS_GspC_N"/>
</dbReference>
<dbReference type="Gene3D" id="2.30.42.10">
    <property type="match status" value="1"/>
</dbReference>
<keyword evidence="4" id="KW-1003">Cell membrane</keyword>
<comment type="subcellular location">
    <subcellularLocation>
        <location evidence="1">Cell inner membrane</location>
    </subcellularLocation>
</comment>
<dbReference type="GO" id="GO:0015627">
    <property type="term" value="C:type II protein secretion system complex"/>
    <property type="evidence" value="ECO:0007669"/>
    <property type="project" value="InterPro"/>
</dbReference>
<protein>
    <submittedName>
        <fullName evidence="12">Type II secretion system protein GspC</fullName>
    </submittedName>
</protein>
<comment type="caution">
    <text evidence="12">The sequence shown here is derived from an EMBL/GenBank/DDBJ whole genome shotgun (WGS) entry which is preliminary data.</text>
</comment>
<keyword evidence="6 10" id="KW-0812">Transmembrane</keyword>
<dbReference type="Pfam" id="PF11356">
    <property type="entry name" value="T2SSC"/>
    <property type="match status" value="1"/>
</dbReference>
<keyword evidence="3" id="KW-0813">Transport</keyword>
<dbReference type="Gene3D" id="2.30.30.830">
    <property type="match status" value="1"/>
</dbReference>
<evidence type="ECO:0000256" key="4">
    <source>
        <dbReference type="ARBA" id="ARBA00022475"/>
    </source>
</evidence>
<dbReference type="AlphaFoldDB" id="A0A7Y0L9H6"/>
<evidence type="ECO:0000313" key="13">
    <source>
        <dbReference type="Proteomes" id="UP000568664"/>
    </source>
</evidence>
<dbReference type="EMBL" id="JABBXH010000001">
    <property type="protein sequence ID" value="NMP30433.1"/>
    <property type="molecule type" value="Genomic_DNA"/>
</dbReference>
<dbReference type="RefSeq" id="WP_169073741.1">
    <property type="nucleotide sequence ID" value="NZ_JABBXH010000001.1"/>
</dbReference>
<organism evidence="12 13">
    <name type="scientific">Thalassotalea algicola</name>
    <dbReference type="NCBI Taxonomy" id="2716224"/>
    <lineage>
        <taxon>Bacteria</taxon>
        <taxon>Pseudomonadati</taxon>
        <taxon>Pseudomonadota</taxon>
        <taxon>Gammaproteobacteria</taxon>
        <taxon>Alteromonadales</taxon>
        <taxon>Colwelliaceae</taxon>
        <taxon>Thalassotalea</taxon>
    </lineage>
</organism>
<feature type="domain" description="Type II secretion system protein GspC N-terminal" evidence="11">
    <location>
        <begin position="29"/>
        <end position="168"/>
    </location>
</feature>
<comment type="similarity">
    <text evidence="2">Belongs to the GSP C family.</text>
</comment>
<dbReference type="GO" id="GO:0015628">
    <property type="term" value="P:protein secretion by the type II secretion system"/>
    <property type="evidence" value="ECO:0007669"/>
    <property type="project" value="InterPro"/>
</dbReference>
<dbReference type="InterPro" id="IPR036034">
    <property type="entry name" value="PDZ_sf"/>
</dbReference>
<feature type="transmembrane region" description="Helical" evidence="10">
    <location>
        <begin position="20"/>
        <end position="39"/>
    </location>
</feature>
<evidence type="ECO:0000256" key="2">
    <source>
        <dbReference type="ARBA" id="ARBA00007986"/>
    </source>
</evidence>
<name>A0A7Y0L9H6_9GAMM</name>
<keyword evidence="5" id="KW-0997">Cell inner membrane</keyword>
<dbReference type="Proteomes" id="UP000568664">
    <property type="component" value="Unassembled WGS sequence"/>
</dbReference>
<keyword evidence="8 10" id="KW-1133">Transmembrane helix</keyword>
<evidence type="ECO:0000256" key="3">
    <source>
        <dbReference type="ARBA" id="ARBA00022448"/>
    </source>
</evidence>
<keyword evidence="7" id="KW-0653">Protein transport</keyword>
<dbReference type="InterPro" id="IPR001639">
    <property type="entry name" value="T2SS_protein-GspC"/>
</dbReference>
<evidence type="ECO:0000256" key="6">
    <source>
        <dbReference type="ARBA" id="ARBA00022692"/>
    </source>
</evidence>
<dbReference type="SUPFAM" id="SSF50156">
    <property type="entry name" value="PDZ domain-like"/>
    <property type="match status" value="1"/>
</dbReference>
<evidence type="ECO:0000259" key="11">
    <source>
        <dbReference type="Pfam" id="PF11356"/>
    </source>
</evidence>
<evidence type="ECO:0000256" key="10">
    <source>
        <dbReference type="SAM" id="Phobius"/>
    </source>
</evidence>
<sequence length="321" mass="35403">MQLPDNLASFGEYLNKLPQVQIAKVIIVLILGYLVYLLAQMTWQFVPSQHIPDTSVEQSVSKSSKTVSNKFDVEGFIALNLFGNYQQVTSTETLPEVQDAPETKLNLILAGVVASSDPENAAAIIENNGSQETYGIGDKIKGTRAQLSQVHSDRVLIKQSGRMETLMLDGFDYSKKGSVTKSLSSRDNIREKRNQLKKNLPSPSRRDTVDLRNNKALTKAVRDLKNDLTDNPGKISDYLKISPKRAQGKVVGYRLMPGKNSEFFRNSGLKSGDVAVQMNGLDLSIPSESAQALKLLREASDMALLVDRNGELTEILFSIAQ</sequence>
<evidence type="ECO:0000313" key="12">
    <source>
        <dbReference type="EMBL" id="NMP30433.1"/>
    </source>
</evidence>
<proteinExistence type="inferred from homology"/>
<evidence type="ECO:0000256" key="1">
    <source>
        <dbReference type="ARBA" id="ARBA00004533"/>
    </source>
</evidence>
<keyword evidence="13" id="KW-1185">Reference proteome</keyword>
<reference evidence="12 13" key="1">
    <citation type="submission" date="2020-04" db="EMBL/GenBank/DDBJ databases">
        <title>Thalassotalea sp. M1531, isolated from the surface of marine red alga.</title>
        <authorList>
            <person name="Pang L."/>
            <person name="Lu D.-C."/>
        </authorList>
    </citation>
    <scope>NUCLEOTIDE SEQUENCE [LARGE SCALE GENOMIC DNA]</scope>
    <source>
        <strain evidence="12 13">M1531</strain>
    </source>
</reference>
<evidence type="ECO:0000256" key="8">
    <source>
        <dbReference type="ARBA" id="ARBA00022989"/>
    </source>
</evidence>
<accession>A0A7Y0L9H6</accession>
<dbReference type="NCBIfam" id="TIGR01713">
    <property type="entry name" value="typeII_sec_gspC"/>
    <property type="match status" value="1"/>
</dbReference>